<dbReference type="InterPro" id="IPR002740">
    <property type="entry name" value="EVE_domain"/>
</dbReference>
<dbReference type="InterPro" id="IPR015947">
    <property type="entry name" value="PUA-like_sf"/>
</dbReference>
<gene>
    <name evidence="3" type="ORF">RCL2_001227500</name>
    <name evidence="2" type="ORF">RclHR1_01100024</name>
</gene>
<keyword evidence="4" id="KW-1185">Reference proteome</keyword>
<dbReference type="Proteomes" id="UP000615446">
    <property type="component" value="Unassembled WGS sequence"/>
</dbReference>
<proteinExistence type="inferred from homology"/>
<dbReference type="SUPFAM" id="SSF88697">
    <property type="entry name" value="PUA domain-like"/>
    <property type="match status" value="1"/>
</dbReference>
<dbReference type="CDD" id="cd21132">
    <property type="entry name" value="EVE-like"/>
    <property type="match status" value="1"/>
</dbReference>
<sequence>MKFWIGVASNDHVKIGVKEGFAQFSHGKLSPIKRLGDGDIIIYYSPREEMNVKSLAIKGFTAIGIVEEKIPYNPPSPARVKVKYLETKKYLNIHDVLDNLSFIKDKKRWGILFRRSLFEINEKDFKLILKNMVDETVYKQFE</sequence>
<dbReference type="EMBL" id="BLAL01000089">
    <property type="protein sequence ID" value="GES85188.1"/>
    <property type="molecule type" value="Genomic_DNA"/>
</dbReference>
<evidence type="ECO:0000313" key="3">
    <source>
        <dbReference type="EMBL" id="GES85188.1"/>
    </source>
</evidence>
<evidence type="ECO:0000313" key="4">
    <source>
        <dbReference type="Proteomes" id="UP000247702"/>
    </source>
</evidence>
<feature type="domain" description="EVE" evidence="1">
    <location>
        <begin position="2"/>
        <end position="130"/>
    </location>
</feature>
<organism evidence="2 4">
    <name type="scientific">Rhizophagus clarus</name>
    <dbReference type="NCBI Taxonomy" id="94130"/>
    <lineage>
        <taxon>Eukaryota</taxon>
        <taxon>Fungi</taxon>
        <taxon>Fungi incertae sedis</taxon>
        <taxon>Mucoromycota</taxon>
        <taxon>Glomeromycotina</taxon>
        <taxon>Glomeromycetes</taxon>
        <taxon>Glomerales</taxon>
        <taxon>Glomeraceae</taxon>
        <taxon>Rhizophagus</taxon>
    </lineage>
</organism>
<dbReference type="Proteomes" id="UP000247702">
    <property type="component" value="Unassembled WGS sequence"/>
</dbReference>
<reference evidence="2 4" key="1">
    <citation type="submission" date="2017-11" db="EMBL/GenBank/DDBJ databases">
        <title>The genome of Rhizophagus clarus HR1 reveals common genetic basis of auxotrophy among arbuscular mycorrhizal fungi.</title>
        <authorList>
            <person name="Kobayashi Y."/>
        </authorList>
    </citation>
    <scope>NUCLEOTIDE SEQUENCE [LARGE SCALE GENOMIC DNA]</scope>
    <source>
        <strain evidence="2 4">HR1</strain>
    </source>
</reference>
<protein>
    <submittedName>
        <fullName evidence="3">EVE domain-containing protein</fullName>
    </submittedName>
</protein>
<name>A0A2Z6Q7S4_9GLOM</name>
<accession>A0A2Z6Q7S4</accession>
<dbReference type="Pfam" id="PF01878">
    <property type="entry name" value="EVE"/>
    <property type="match status" value="1"/>
</dbReference>
<evidence type="ECO:0000313" key="2">
    <source>
        <dbReference type="EMBL" id="GBB84432.1"/>
    </source>
</evidence>
<dbReference type="OrthoDB" id="2111299at2759"/>
<evidence type="ECO:0000259" key="1">
    <source>
        <dbReference type="Pfam" id="PF01878"/>
    </source>
</evidence>
<dbReference type="HAMAP" id="MF_00771">
    <property type="entry name" value="UPF0310"/>
    <property type="match status" value="1"/>
</dbReference>
<dbReference type="InterPro" id="IPR022996">
    <property type="entry name" value="UPF0310"/>
</dbReference>
<comment type="caution">
    <text evidence="2">The sequence shown here is derived from an EMBL/GenBank/DDBJ whole genome shotgun (WGS) entry which is preliminary data.</text>
</comment>
<dbReference type="Gene3D" id="3.10.590.10">
    <property type="entry name" value="ph1033 like domains"/>
    <property type="match status" value="1"/>
</dbReference>
<dbReference type="EMBL" id="BEXD01000114">
    <property type="protein sequence ID" value="GBB84432.1"/>
    <property type="molecule type" value="Genomic_DNA"/>
</dbReference>
<reference evidence="3" key="2">
    <citation type="submission" date="2019-10" db="EMBL/GenBank/DDBJ databases">
        <title>Conservation and host-specific expression of non-tandemly repeated heterogenous ribosome RNA gene in arbuscular mycorrhizal fungi.</title>
        <authorList>
            <person name="Maeda T."/>
            <person name="Kobayashi Y."/>
            <person name="Nakagawa T."/>
            <person name="Ezawa T."/>
            <person name="Yamaguchi K."/>
            <person name="Bino T."/>
            <person name="Nishimoto Y."/>
            <person name="Shigenobu S."/>
            <person name="Kawaguchi M."/>
        </authorList>
    </citation>
    <scope>NUCLEOTIDE SEQUENCE</scope>
    <source>
        <strain evidence="3">HR1</strain>
    </source>
</reference>
<dbReference type="AlphaFoldDB" id="A0A2Z6Q7S4"/>